<dbReference type="GO" id="GO:1990498">
    <property type="term" value="C:mitotic spindle microtubule"/>
    <property type="evidence" value="ECO:0007669"/>
    <property type="project" value="UniProtKB-ARBA"/>
</dbReference>
<feature type="compositionally biased region" description="Low complexity" evidence="8">
    <location>
        <begin position="528"/>
        <end position="539"/>
    </location>
</feature>
<dbReference type="GO" id="GO:0051010">
    <property type="term" value="F:microtubule plus-end binding"/>
    <property type="evidence" value="ECO:0007669"/>
    <property type="project" value="InterPro"/>
</dbReference>
<dbReference type="FunFam" id="1.25.10.10:FF:000019">
    <property type="entry name" value="Cytoskeleton-associated protein 5"/>
    <property type="match status" value="1"/>
</dbReference>
<accession>A0AAX4H2R3</accession>
<keyword evidence="11" id="KW-1185">Reference proteome</keyword>
<evidence type="ECO:0000256" key="7">
    <source>
        <dbReference type="SAM" id="Coils"/>
    </source>
</evidence>
<gene>
    <name evidence="10" type="ORF">PUMCH_000085</name>
</gene>
<dbReference type="KEGG" id="asau:88171154"/>
<dbReference type="RefSeq" id="XP_062875252.1">
    <property type="nucleotide sequence ID" value="XM_063019182.1"/>
</dbReference>
<evidence type="ECO:0000256" key="2">
    <source>
        <dbReference type="ARBA" id="ARBA00022490"/>
    </source>
</evidence>
<keyword evidence="2" id="KW-0963">Cytoplasm</keyword>
<feature type="compositionally biased region" description="Polar residues" evidence="8">
    <location>
        <begin position="579"/>
        <end position="588"/>
    </location>
</feature>
<dbReference type="Pfam" id="PF21041">
    <property type="entry name" value="XMAP215_CLASP_TOG"/>
    <property type="match status" value="2"/>
</dbReference>
<proteinExistence type="inferred from homology"/>
<dbReference type="PROSITE" id="PS50077">
    <property type="entry name" value="HEAT_REPEAT"/>
    <property type="match status" value="1"/>
</dbReference>
<dbReference type="GO" id="GO:0099070">
    <property type="term" value="C:static microtubule bundle"/>
    <property type="evidence" value="ECO:0007669"/>
    <property type="project" value="UniProtKB-ARBA"/>
</dbReference>
<organism evidence="10 11">
    <name type="scientific">Australozyma saopauloensis</name>
    <dbReference type="NCBI Taxonomy" id="291208"/>
    <lineage>
        <taxon>Eukaryota</taxon>
        <taxon>Fungi</taxon>
        <taxon>Dikarya</taxon>
        <taxon>Ascomycota</taxon>
        <taxon>Saccharomycotina</taxon>
        <taxon>Pichiomycetes</taxon>
        <taxon>Metschnikowiaceae</taxon>
        <taxon>Australozyma</taxon>
    </lineage>
</organism>
<dbReference type="GO" id="GO:1990571">
    <property type="term" value="P:meiotic centromere clustering"/>
    <property type="evidence" value="ECO:0007669"/>
    <property type="project" value="UniProtKB-ARBA"/>
</dbReference>
<dbReference type="Gene3D" id="1.25.10.10">
    <property type="entry name" value="Leucine-rich Repeat Variant"/>
    <property type="match status" value="2"/>
</dbReference>
<dbReference type="SMART" id="SM01349">
    <property type="entry name" value="TOG"/>
    <property type="match status" value="2"/>
</dbReference>
<dbReference type="SUPFAM" id="SSF48371">
    <property type="entry name" value="ARM repeat"/>
    <property type="match status" value="1"/>
</dbReference>
<dbReference type="GO" id="GO:0046785">
    <property type="term" value="P:microtubule polymerization"/>
    <property type="evidence" value="ECO:0007669"/>
    <property type="project" value="InterPro"/>
</dbReference>
<evidence type="ECO:0000256" key="6">
    <source>
        <dbReference type="PROSITE-ProRule" id="PRU00103"/>
    </source>
</evidence>
<keyword evidence="7" id="KW-0175">Coiled coil</keyword>
<dbReference type="GO" id="GO:0005881">
    <property type="term" value="C:cytoplasmic microtubule"/>
    <property type="evidence" value="ECO:0007669"/>
    <property type="project" value="UniProtKB-ARBA"/>
</dbReference>
<evidence type="ECO:0000259" key="9">
    <source>
        <dbReference type="SMART" id="SM01349"/>
    </source>
</evidence>
<dbReference type="AlphaFoldDB" id="A0AAX4H2R3"/>
<sequence>MSEPPKDEDYSQLALEDRLVHKAWKARVDGYKTLIQEFEESRNVNDACFDLISNNPDLLKAFVTDSNVISQESGILALAKYLQYGGTTERVEKLKQHPVIRSLCEKGLASSRSGTKANTIEVFLQLVEISGSGDWVFEVISTFFDNRLPKLVAGCVNCTSQIVEQFGCSIISPKPIIPFLAKLFAHADRNVRAETTKLTVELYKWLGEGLIPLLFDSLKPVQQRDLTSEFEKVKDVKAVQIRKTRAQQAAAESQIHNGANGISEMDVDHSEDPRESFDPYEMLDPVDILSKIPPQFNQKLGSSKWQDRKEAMEELNDVLKKAPKLMHSDYSDLVRSFAKALKDANIQVVQLTANAIEFLLKGLHEEFRKYQNLVFSLMIERTKEKKPLVSQAILNAMFSIFEYSSLQDILEDTIAGMKHKTPQIKISSMNFLLKCLAVSKTKPKTQQVDVIMDVAVKLLSDPQEPVRQASTELTGTLMKIVGERELRKALANIDENRLAKVKVVYETVQVAILGQNSERTTTTSSLASKPPSVPKTKPVVQSTIKNQVPMVKAIPTKRIATSPARRDDSSSKAPAKSFTGRTLLQSKPTLEAPKLVPQASSSPEHQQELDLLRKDNALLLSRCEQLTIAASTREDEIVSLKTENGLLRAKLEQLEMELNEGNTAARQKYLKVARLVSDLDNAQSKIKSLEQKVEMAKLQQSTSLTPSLLPPMVSESSRFSPFRSPDRLSKLRLSLQELSSRVDRLSIDGGIPDAKVSEDDNDTAKKLYDFSGEEDSWRRAAEVTAELKARIEKMKQRNKMSIRP</sequence>
<feature type="region of interest" description="Disordered" evidence="8">
    <location>
        <begin position="557"/>
        <end position="605"/>
    </location>
</feature>
<dbReference type="GO" id="GO:0061863">
    <property type="term" value="F:microtubule plus end polymerase"/>
    <property type="evidence" value="ECO:0007669"/>
    <property type="project" value="InterPro"/>
</dbReference>
<dbReference type="GO" id="GO:0000022">
    <property type="term" value="P:mitotic spindle elongation"/>
    <property type="evidence" value="ECO:0007669"/>
    <property type="project" value="UniProtKB-ARBA"/>
</dbReference>
<reference evidence="10 11" key="1">
    <citation type="submission" date="2023-10" db="EMBL/GenBank/DDBJ databases">
        <title>Draft Genome Sequence of Candida saopaulonensis from a very Premature Infant with Sepsis.</title>
        <authorList>
            <person name="Ning Y."/>
            <person name="Dai R."/>
            <person name="Xiao M."/>
            <person name="Xu Y."/>
            <person name="Yan Q."/>
            <person name="Zhang L."/>
        </authorList>
    </citation>
    <scope>NUCLEOTIDE SEQUENCE [LARGE SCALE GENOMIC DNA]</scope>
    <source>
        <strain evidence="10 11">19XY460</strain>
    </source>
</reference>
<dbReference type="InterPro" id="IPR045110">
    <property type="entry name" value="XMAP215"/>
</dbReference>
<evidence type="ECO:0000313" key="10">
    <source>
        <dbReference type="EMBL" id="WPK22865.1"/>
    </source>
</evidence>
<evidence type="ECO:0000256" key="1">
    <source>
        <dbReference type="ARBA" id="ARBA00004317"/>
    </source>
</evidence>
<evidence type="ECO:0000256" key="8">
    <source>
        <dbReference type="SAM" id="MobiDB-lite"/>
    </source>
</evidence>
<feature type="coiled-coil region" evidence="7">
    <location>
        <begin position="637"/>
        <end position="699"/>
    </location>
</feature>
<dbReference type="EMBL" id="CP138894">
    <property type="protein sequence ID" value="WPK22865.1"/>
    <property type="molecule type" value="Genomic_DNA"/>
</dbReference>
<dbReference type="GO" id="GO:0051315">
    <property type="term" value="P:attachment of mitotic spindle microtubules to kinetochore"/>
    <property type="evidence" value="ECO:0007669"/>
    <property type="project" value="UniProtKB-ARBA"/>
</dbReference>
<evidence type="ECO:0000256" key="5">
    <source>
        <dbReference type="ARBA" id="ARBA00025722"/>
    </source>
</evidence>
<dbReference type="Pfam" id="PF21042">
    <property type="entry name" value="Stu2_CTS"/>
    <property type="match status" value="1"/>
</dbReference>
<evidence type="ECO:0000313" key="11">
    <source>
        <dbReference type="Proteomes" id="UP001338582"/>
    </source>
</evidence>
<dbReference type="InterPro" id="IPR048491">
    <property type="entry name" value="XMAP215_CLASP_TOG"/>
</dbReference>
<feature type="repeat" description="HEAT" evidence="6">
    <location>
        <begin position="451"/>
        <end position="488"/>
    </location>
</feature>
<dbReference type="InterPro" id="IPR034085">
    <property type="entry name" value="TOG"/>
</dbReference>
<evidence type="ECO:0000256" key="3">
    <source>
        <dbReference type="ARBA" id="ARBA00022737"/>
    </source>
</evidence>
<dbReference type="GO" id="GO:0000776">
    <property type="term" value="C:kinetochore"/>
    <property type="evidence" value="ECO:0007669"/>
    <property type="project" value="UniProtKB-ARBA"/>
</dbReference>
<dbReference type="InterPro" id="IPR011989">
    <property type="entry name" value="ARM-like"/>
</dbReference>
<dbReference type="PANTHER" id="PTHR12609">
    <property type="entry name" value="MICROTUBULE ASSOCIATED PROTEIN XMAP215"/>
    <property type="match status" value="1"/>
</dbReference>
<keyword evidence="4" id="KW-0206">Cytoskeleton</keyword>
<comment type="similarity">
    <text evidence="5">Belongs to the TOG/XMAP215 family.</text>
</comment>
<dbReference type="GO" id="GO:0030951">
    <property type="term" value="P:establishment or maintenance of microtubule cytoskeleton polarity"/>
    <property type="evidence" value="ECO:0007669"/>
    <property type="project" value="InterPro"/>
</dbReference>
<feature type="region of interest" description="Disordered" evidence="8">
    <location>
        <begin position="519"/>
        <end position="539"/>
    </location>
</feature>
<evidence type="ECO:0000256" key="4">
    <source>
        <dbReference type="ARBA" id="ARBA00023212"/>
    </source>
</evidence>
<dbReference type="InterPro" id="IPR021133">
    <property type="entry name" value="HEAT_type_2"/>
</dbReference>
<dbReference type="GeneID" id="88171154"/>
<dbReference type="InterPro" id="IPR048492">
    <property type="entry name" value="Stu2_CTS"/>
</dbReference>
<feature type="domain" description="TOG" evidence="9">
    <location>
        <begin position="281"/>
        <end position="514"/>
    </location>
</feature>
<keyword evidence="3" id="KW-0677">Repeat</keyword>
<comment type="subcellular location">
    <subcellularLocation>
        <location evidence="1">Cytoplasm</location>
        <location evidence="1">Cytoskeleton</location>
        <location evidence="1">Microtubule organizing center</location>
        <location evidence="1">Spindle pole body</location>
    </subcellularLocation>
</comment>
<dbReference type="Proteomes" id="UP001338582">
    <property type="component" value="Chromosome 1"/>
</dbReference>
<name>A0AAX4H2R3_9ASCO</name>
<dbReference type="GO" id="GO:0044732">
    <property type="term" value="C:mitotic spindle pole body"/>
    <property type="evidence" value="ECO:0007669"/>
    <property type="project" value="UniProtKB-ARBA"/>
</dbReference>
<dbReference type="InterPro" id="IPR016024">
    <property type="entry name" value="ARM-type_fold"/>
</dbReference>
<feature type="domain" description="TOG" evidence="9">
    <location>
        <begin position="1"/>
        <end position="239"/>
    </location>
</feature>
<protein>
    <recommendedName>
        <fullName evidence="9">TOG domain-containing protein</fullName>
    </recommendedName>
</protein>